<evidence type="ECO:0000313" key="3">
    <source>
        <dbReference type="Proteomes" id="UP001178354"/>
    </source>
</evidence>
<reference evidence="2" key="2">
    <citation type="submission" date="2023-08" db="EMBL/GenBank/DDBJ databases">
        <authorList>
            <person name="Luo J."/>
        </authorList>
    </citation>
    <scope>NUCLEOTIDE SEQUENCE</scope>
    <source>
        <strain evidence="2">DSM 25064</strain>
    </source>
</reference>
<organism evidence="2 3">
    <name type="scientific">Porticoccus litoralis</name>
    <dbReference type="NCBI Taxonomy" id="434086"/>
    <lineage>
        <taxon>Bacteria</taxon>
        <taxon>Pseudomonadati</taxon>
        <taxon>Pseudomonadota</taxon>
        <taxon>Gammaproteobacteria</taxon>
        <taxon>Cellvibrionales</taxon>
        <taxon>Porticoccaceae</taxon>
        <taxon>Porticoccus</taxon>
    </lineage>
</organism>
<comment type="caution">
    <text evidence="2">The sequence shown here is derived from an EMBL/GenBank/DDBJ whole genome shotgun (WGS) entry which is preliminary data.</text>
</comment>
<dbReference type="Proteomes" id="UP001178354">
    <property type="component" value="Unassembled WGS sequence"/>
</dbReference>
<feature type="compositionally biased region" description="Polar residues" evidence="1">
    <location>
        <begin position="1"/>
        <end position="15"/>
    </location>
</feature>
<name>A0AAW8AY55_9GAMM</name>
<dbReference type="NCBIfam" id="NF045613">
    <property type="entry name" value="PA1571_fam"/>
    <property type="match status" value="1"/>
</dbReference>
<accession>A0AAW8AY55</accession>
<feature type="region of interest" description="Disordered" evidence="1">
    <location>
        <begin position="1"/>
        <end position="30"/>
    </location>
</feature>
<dbReference type="InterPro" id="IPR054635">
    <property type="entry name" value="PA1571-like"/>
</dbReference>
<reference evidence="2" key="1">
    <citation type="journal article" date="2010" name="Int. J. Syst. Evol. Microbiol.">
        <title>Porticoccus litoralis gen. nov., sp. nov., a gammaproteobacterium isolated from the Yellow Sea.</title>
        <authorList>
            <person name="Oh H.M."/>
            <person name="Kim H."/>
            <person name="Kim K.M."/>
            <person name="Min G.S."/>
            <person name="Cho J.C."/>
        </authorList>
    </citation>
    <scope>NUCLEOTIDE SEQUENCE</scope>
    <source>
        <strain evidence="2">DSM 25064</strain>
    </source>
</reference>
<sequence>MSQQPKDNTSDTTQPPDFHGAAVIDENGNEIPITEDMVQEAFEELEEETADKPNDLKQ</sequence>
<evidence type="ECO:0000313" key="2">
    <source>
        <dbReference type="EMBL" id="MDP1519846.1"/>
    </source>
</evidence>
<gene>
    <name evidence="2" type="ORF">Q8A57_02590</name>
</gene>
<dbReference type="AlphaFoldDB" id="A0AAW8AY55"/>
<dbReference type="EMBL" id="JAUUUU010000001">
    <property type="protein sequence ID" value="MDP1519846.1"/>
    <property type="molecule type" value="Genomic_DNA"/>
</dbReference>
<proteinExistence type="predicted"/>
<keyword evidence="3" id="KW-1185">Reference proteome</keyword>
<protein>
    <submittedName>
        <fullName evidence="2">Uncharacterized protein</fullName>
    </submittedName>
</protein>
<dbReference type="RefSeq" id="WP_305169357.1">
    <property type="nucleotide sequence ID" value="NZ_JAUUUU010000001.1"/>
</dbReference>
<evidence type="ECO:0000256" key="1">
    <source>
        <dbReference type="SAM" id="MobiDB-lite"/>
    </source>
</evidence>